<gene>
    <name evidence="1" type="ORF">UFOVP116_21</name>
</gene>
<dbReference type="InterPro" id="IPR038553">
    <property type="entry name" value="T4-gp15_tss_sf"/>
</dbReference>
<dbReference type="Gene3D" id="3.30.2000.40">
    <property type="entry name" value="Myoviridae tail sheath stabiliser"/>
    <property type="match status" value="1"/>
</dbReference>
<proteinExistence type="predicted"/>
<name>A0A6J5L8B5_9CAUD</name>
<reference evidence="1" key="1">
    <citation type="submission" date="2020-04" db="EMBL/GenBank/DDBJ databases">
        <authorList>
            <person name="Chiriac C."/>
            <person name="Salcher M."/>
            <person name="Ghai R."/>
            <person name="Kavagutti S V."/>
        </authorList>
    </citation>
    <scope>NUCLEOTIDE SEQUENCE</scope>
</reference>
<dbReference type="EMBL" id="LR796237">
    <property type="protein sequence ID" value="CAB4129486.1"/>
    <property type="molecule type" value="Genomic_DNA"/>
</dbReference>
<dbReference type="InterPro" id="IPR031997">
    <property type="entry name" value="T4-gp15_tss"/>
</dbReference>
<evidence type="ECO:0000313" key="1">
    <source>
        <dbReference type="EMBL" id="CAB4129486.1"/>
    </source>
</evidence>
<sequence length="450" mass="49900">MAQTFFYSGQIRRYLLQFSRVMGNFQVEFNTNGTSTLQQVPIKYGDSSRQASHIMRNASENTIMGVVPMMSYYISGLDYDRSRIQEPSFVSNISVRQREYNHTTKTYGAGEGDAFTVERLMPVPYKLTIKLDIWTSNLNQKLQLLEQIGVLFNPSLEIQNTDNFIDWTSLSVVELTGTTFTSRVIPVGTEDQIDISTMTFELPVWLSAPAKIKKLGIVEKLVNSIYNDKGDLDAALFNQDFLNGTRKTYVPMDFGVVLIDNQLQLIKQLGSPGAIPYSWAELLKCYDPIVPGISQIQLANPATGVSAVGTITLNPTDASMLVFSIDIDSIPVNTLPPFNAIIDPLVSGPGVKLPAASEGVRYLLLSSIGNAKNSSGPNAWKSETGADLIASKYDIIEYRNKQWVVAFRSSVEKAAHVTNLTTGVQYAWDGVEWRKSYMGEYGAGTWMLVI</sequence>
<accession>A0A6J5L8B5</accession>
<organism evidence="1">
    <name type="scientific">uncultured Caudovirales phage</name>
    <dbReference type="NCBI Taxonomy" id="2100421"/>
    <lineage>
        <taxon>Viruses</taxon>
        <taxon>Duplodnaviria</taxon>
        <taxon>Heunggongvirae</taxon>
        <taxon>Uroviricota</taxon>
        <taxon>Caudoviricetes</taxon>
        <taxon>Peduoviridae</taxon>
        <taxon>Maltschvirus</taxon>
        <taxon>Maltschvirus maltsch</taxon>
    </lineage>
</organism>
<dbReference type="Pfam" id="PF16724">
    <property type="entry name" value="T4-gp15_tss"/>
    <property type="match status" value="1"/>
</dbReference>
<protein>
    <submittedName>
        <fullName evidence="1">Myoviridae tail sheath stabiliser</fullName>
    </submittedName>
</protein>